<dbReference type="STRING" id="68775.A0A5C3LMF6"/>
<evidence type="ECO:0000256" key="1">
    <source>
        <dbReference type="ARBA" id="ARBA00001970"/>
    </source>
</evidence>
<dbReference type="Proteomes" id="UP000308652">
    <property type="component" value="Unassembled WGS sequence"/>
</dbReference>
<dbReference type="AlphaFoldDB" id="A0A5C3LMF6"/>
<accession>A0A5C3LMF6</accession>
<evidence type="ECO:0000313" key="10">
    <source>
        <dbReference type="Proteomes" id="UP000308652"/>
    </source>
</evidence>
<dbReference type="Pfam" id="PF01328">
    <property type="entry name" value="Peroxidase_2"/>
    <property type="match status" value="1"/>
</dbReference>
<dbReference type="GO" id="GO:0004601">
    <property type="term" value="F:peroxidase activity"/>
    <property type="evidence" value="ECO:0007669"/>
    <property type="project" value="UniProtKB-KW"/>
</dbReference>
<dbReference type="GO" id="GO:0046872">
    <property type="term" value="F:metal ion binding"/>
    <property type="evidence" value="ECO:0007669"/>
    <property type="project" value="UniProtKB-KW"/>
</dbReference>
<evidence type="ECO:0000259" key="8">
    <source>
        <dbReference type="PROSITE" id="PS51405"/>
    </source>
</evidence>
<proteinExistence type="inferred from homology"/>
<dbReference type="PANTHER" id="PTHR33577:SF9">
    <property type="entry name" value="PEROXIDASE STCC"/>
    <property type="match status" value="1"/>
</dbReference>
<dbReference type="PROSITE" id="PS51405">
    <property type="entry name" value="HEME_HALOPEROXIDASE"/>
    <property type="match status" value="1"/>
</dbReference>
<keyword evidence="4" id="KW-0479">Metal-binding</keyword>
<evidence type="ECO:0000256" key="4">
    <source>
        <dbReference type="ARBA" id="ARBA00022723"/>
    </source>
</evidence>
<dbReference type="PANTHER" id="PTHR33577">
    <property type="entry name" value="STERIGMATOCYSTIN BIOSYNTHESIS PEROXIDASE STCC-RELATED"/>
    <property type="match status" value="1"/>
</dbReference>
<keyword evidence="6" id="KW-0408">Iron</keyword>
<protein>
    <submittedName>
        <fullName evidence="9">Chloroperoxidase</fullName>
    </submittedName>
</protein>
<evidence type="ECO:0000256" key="2">
    <source>
        <dbReference type="ARBA" id="ARBA00022559"/>
    </source>
</evidence>
<dbReference type="InterPro" id="IPR036851">
    <property type="entry name" value="Chloroperoxidase-like_sf"/>
</dbReference>
<dbReference type="InterPro" id="IPR000028">
    <property type="entry name" value="Chloroperoxidase"/>
</dbReference>
<evidence type="ECO:0000256" key="6">
    <source>
        <dbReference type="ARBA" id="ARBA00023004"/>
    </source>
</evidence>
<evidence type="ECO:0000256" key="3">
    <source>
        <dbReference type="ARBA" id="ARBA00022617"/>
    </source>
</evidence>
<feature type="domain" description="Heme haloperoxidase family profile" evidence="8">
    <location>
        <begin position="23"/>
        <end position="238"/>
    </location>
</feature>
<evidence type="ECO:0000256" key="7">
    <source>
        <dbReference type="ARBA" id="ARBA00025795"/>
    </source>
</evidence>
<reference evidence="9 10" key="1">
    <citation type="journal article" date="2019" name="Nat. Ecol. Evol.">
        <title>Megaphylogeny resolves global patterns of mushroom evolution.</title>
        <authorList>
            <person name="Varga T."/>
            <person name="Krizsan K."/>
            <person name="Foldi C."/>
            <person name="Dima B."/>
            <person name="Sanchez-Garcia M."/>
            <person name="Sanchez-Ramirez S."/>
            <person name="Szollosi G.J."/>
            <person name="Szarkandi J.G."/>
            <person name="Papp V."/>
            <person name="Albert L."/>
            <person name="Andreopoulos W."/>
            <person name="Angelini C."/>
            <person name="Antonin V."/>
            <person name="Barry K.W."/>
            <person name="Bougher N.L."/>
            <person name="Buchanan P."/>
            <person name="Buyck B."/>
            <person name="Bense V."/>
            <person name="Catcheside P."/>
            <person name="Chovatia M."/>
            <person name="Cooper J."/>
            <person name="Damon W."/>
            <person name="Desjardin D."/>
            <person name="Finy P."/>
            <person name="Geml J."/>
            <person name="Haridas S."/>
            <person name="Hughes K."/>
            <person name="Justo A."/>
            <person name="Karasinski D."/>
            <person name="Kautmanova I."/>
            <person name="Kiss B."/>
            <person name="Kocsube S."/>
            <person name="Kotiranta H."/>
            <person name="LaButti K.M."/>
            <person name="Lechner B.E."/>
            <person name="Liimatainen K."/>
            <person name="Lipzen A."/>
            <person name="Lukacs Z."/>
            <person name="Mihaltcheva S."/>
            <person name="Morgado L.N."/>
            <person name="Niskanen T."/>
            <person name="Noordeloos M.E."/>
            <person name="Ohm R.A."/>
            <person name="Ortiz-Santana B."/>
            <person name="Ovrebo C."/>
            <person name="Racz N."/>
            <person name="Riley R."/>
            <person name="Savchenko A."/>
            <person name="Shiryaev A."/>
            <person name="Soop K."/>
            <person name="Spirin V."/>
            <person name="Szebenyi C."/>
            <person name="Tomsovsky M."/>
            <person name="Tulloss R.E."/>
            <person name="Uehling J."/>
            <person name="Grigoriev I.V."/>
            <person name="Vagvolgyi C."/>
            <person name="Papp T."/>
            <person name="Martin F.M."/>
            <person name="Miettinen O."/>
            <person name="Hibbett D.S."/>
            <person name="Nagy L.G."/>
        </authorList>
    </citation>
    <scope>NUCLEOTIDE SEQUENCE [LARGE SCALE GENOMIC DNA]</scope>
    <source>
        <strain evidence="9 10">CBS 166.37</strain>
    </source>
</reference>
<keyword evidence="10" id="KW-1185">Reference proteome</keyword>
<organism evidence="9 10">
    <name type="scientific">Crucibulum laeve</name>
    <dbReference type="NCBI Taxonomy" id="68775"/>
    <lineage>
        <taxon>Eukaryota</taxon>
        <taxon>Fungi</taxon>
        <taxon>Dikarya</taxon>
        <taxon>Basidiomycota</taxon>
        <taxon>Agaricomycotina</taxon>
        <taxon>Agaricomycetes</taxon>
        <taxon>Agaricomycetidae</taxon>
        <taxon>Agaricales</taxon>
        <taxon>Agaricineae</taxon>
        <taxon>Nidulariaceae</taxon>
        <taxon>Crucibulum</taxon>
    </lineage>
</organism>
<dbReference type="SUPFAM" id="SSF47571">
    <property type="entry name" value="Cloroperoxidase"/>
    <property type="match status" value="1"/>
</dbReference>
<sequence length="265" mass="29169">MSLPQSHPAVHQHKGLSCPVSGKLHEYCPPQAGDSRSACPALNTMANHGYIARDGKNISAFDLIRGLKACYGLSTPLAVFLSVVGFIILKKVRNISLFEIGKHNAIEHDASLVHHDTPQGQEYAPIDIDQTLVGRLIADAKTGREQGEGPEAGDTRILMDATDVARARVRREKECRPIDSVHAEIARGEMGIILGVWETKTHDNVGIPVEWMRRWIGSERLPDGWKPDHVQGLLDVVKRSKAIRTAMDEMKKNEAIANGDEKAKL</sequence>
<comment type="cofactor">
    <cofactor evidence="1">
        <name>heme b</name>
        <dbReference type="ChEBI" id="CHEBI:60344"/>
    </cofactor>
</comment>
<dbReference type="Gene3D" id="1.10.489.10">
    <property type="entry name" value="Chloroperoxidase-like"/>
    <property type="match status" value="1"/>
</dbReference>
<evidence type="ECO:0000256" key="5">
    <source>
        <dbReference type="ARBA" id="ARBA00023002"/>
    </source>
</evidence>
<dbReference type="OrthoDB" id="407298at2759"/>
<evidence type="ECO:0000313" key="9">
    <source>
        <dbReference type="EMBL" id="TFK34359.1"/>
    </source>
</evidence>
<dbReference type="EMBL" id="ML213633">
    <property type="protein sequence ID" value="TFK34359.1"/>
    <property type="molecule type" value="Genomic_DNA"/>
</dbReference>
<comment type="similarity">
    <text evidence="7">Belongs to the chloroperoxidase family.</text>
</comment>
<keyword evidence="3" id="KW-0349">Heme</keyword>
<keyword evidence="2 9" id="KW-0575">Peroxidase</keyword>
<keyword evidence="5" id="KW-0560">Oxidoreductase</keyword>
<name>A0A5C3LMF6_9AGAR</name>
<gene>
    <name evidence="9" type="ORF">BDQ12DRAFT_689882</name>
</gene>